<dbReference type="NCBIfam" id="TIGR01967">
    <property type="entry name" value="DEAH_box_HrpA"/>
    <property type="match status" value="1"/>
</dbReference>
<dbReference type="SMART" id="SM00382">
    <property type="entry name" value="AAA"/>
    <property type="match status" value="1"/>
</dbReference>
<dbReference type="PANTHER" id="PTHR18934:SF99">
    <property type="entry name" value="ATP-DEPENDENT RNA HELICASE DHX37-RELATED"/>
    <property type="match status" value="1"/>
</dbReference>
<dbReference type="InterPro" id="IPR011545">
    <property type="entry name" value="DEAD/DEAH_box_helicase_dom"/>
</dbReference>
<evidence type="ECO:0000256" key="1">
    <source>
        <dbReference type="ARBA" id="ARBA00022741"/>
    </source>
</evidence>
<dbReference type="KEGG" id="acaf:CA12_29340"/>
<dbReference type="RefSeq" id="WP_145359754.1">
    <property type="nucleotide sequence ID" value="NZ_CP036265.1"/>
</dbReference>
<organism evidence="8 9">
    <name type="scientific">Alienimonas californiensis</name>
    <dbReference type="NCBI Taxonomy" id="2527989"/>
    <lineage>
        <taxon>Bacteria</taxon>
        <taxon>Pseudomonadati</taxon>
        <taxon>Planctomycetota</taxon>
        <taxon>Planctomycetia</taxon>
        <taxon>Planctomycetales</taxon>
        <taxon>Planctomycetaceae</taxon>
        <taxon>Alienimonas</taxon>
    </lineage>
</organism>
<dbReference type="PROSITE" id="PS51192">
    <property type="entry name" value="HELICASE_ATP_BIND_1"/>
    <property type="match status" value="1"/>
</dbReference>
<dbReference type="Pfam" id="PF21010">
    <property type="entry name" value="HA2_C"/>
    <property type="match status" value="1"/>
</dbReference>
<dbReference type="InterPro" id="IPR011709">
    <property type="entry name" value="DEAD-box_helicase_OB_fold"/>
</dbReference>
<dbReference type="GO" id="GO:0003724">
    <property type="term" value="F:RNA helicase activity"/>
    <property type="evidence" value="ECO:0007669"/>
    <property type="project" value="UniProtKB-EC"/>
</dbReference>
<dbReference type="PANTHER" id="PTHR18934">
    <property type="entry name" value="ATP-DEPENDENT RNA HELICASE"/>
    <property type="match status" value="1"/>
</dbReference>
<dbReference type="SMART" id="SM00847">
    <property type="entry name" value="HA2"/>
    <property type="match status" value="1"/>
</dbReference>
<evidence type="ECO:0000256" key="4">
    <source>
        <dbReference type="ARBA" id="ARBA00022840"/>
    </source>
</evidence>
<dbReference type="Proteomes" id="UP000318741">
    <property type="component" value="Chromosome"/>
</dbReference>
<dbReference type="InterPro" id="IPR024590">
    <property type="entry name" value="HrpA_C"/>
</dbReference>
<dbReference type="InterPro" id="IPR003593">
    <property type="entry name" value="AAA+_ATPase"/>
</dbReference>
<dbReference type="InterPro" id="IPR007502">
    <property type="entry name" value="Helicase-assoc_dom"/>
</dbReference>
<dbReference type="SMART" id="SM00490">
    <property type="entry name" value="HELICc"/>
    <property type="match status" value="1"/>
</dbReference>
<keyword evidence="9" id="KW-1185">Reference proteome</keyword>
<dbReference type="InterPro" id="IPR001650">
    <property type="entry name" value="Helicase_C-like"/>
</dbReference>
<dbReference type="SMART" id="SM00487">
    <property type="entry name" value="DEXDc"/>
    <property type="match status" value="1"/>
</dbReference>
<dbReference type="SUPFAM" id="SSF52540">
    <property type="entry name" value="P-loop containing nucleoside triphosphate hydrolases"/>
    <property type="match status" value="1"/>
</dbReference>
<dbReference type="InterPro" id="IPR014001">
    <property type="entry name" value="Helicase_ATP-bd"/>
</dbReference>
<keyword evidence="2 8" id="KW-0378">Hydrolase</keyword>
<dbReference type="PROSITE" id="PS51194">
    <property type="entry name" value="HELICASE_CTER"/>
    <property type="match status" value="1"/>
</dbReference>
<dbReference type="Gene3D" id="1.20.120.1080">
    <property type="match status" value="1"/>
</dbReference>
<dbReference type="GO" id="GO:0016787">
    <property type="term" value="F:hydrolase activity"/>
    <property type="evidence" value="ECO:0007669"/>
    <property type="project" value="UniProtKB-KW"/>
</dbReference>
<keyword evidence="1" id="KW-0547">Nucleotide-binding</keyword>
<feature type="region of interest" description="Disordered" evidence="5">
    <location>
        <begin position="1"/>
        <end position="32"/>
    </location>
</feature>
<protein>
    <submittedName>
        <fullName evidence="8">ATP-dependent RNA helicase HrpB</fullName>
        <ecNumber evidence="8">3.6.4.13</ecNumber>
    </submittedName>
</protein>
<evidence type="ECO:0000313" key="8">
    <source>
        <dbReference type="EMBL" id="QDT16827.1"/>
    </source>
</evidence>
<evidence type="ECO:0000256" key="5">
    <source>
        <dbReference type="SAM" id="MobiDB-lite"/>
    </source>
</evidence>
<dbReference type="Gene3D" id="3.40.50.300">
    <property type="entry name" value="P-loop containing nucleotide triphosphate hydrolases"/>
    <property type="match status" value="2"/>
</dbReference>
<keyword evidence="4" id="KW-0067">ATP-binding</keyword>
<dbReference type="InterPro" id="IPR027417">
    <property type="entry name" value="P-loop_NTPase"/>
</dbReference>
<gene>
    <name evidence="8" type="primary">hrpB</name>
    <name evidence="8" type="ORF">CA12_29340</name>
</gene>
<accession>A0A517PBS2</accession>
<name>A0A517PBS2_9PLAN</name>
<dbReference type="GO" id="GO:0005524">
    <property type="term" value="F:ATP binding"/>
    <property type="evidence" value="ECO:0007669"/>
    <property type="project" value="UniProtKB-KW"/>
</dbReference>
<dbReference type="Pfam" id="PF04408">
    <property type="entry name" value="WHD_HA2"/>
    <property type="match status" value="1"/>
</dbReference>
<feature type="compositionally biased region" description="Basic residues" evidence="5">
    <location>
        <begin position="7"/>
        <end position="16"/>
    </location>
</feature>
<dbReference type="EC" id="3.6.4.13" evidence="8"/>
<evidence type="ECO:0000259" key="6">
    <source>
        <dbReference type="PROSITE" id="PS51192"/>
    </source>
</evidence>
<dbReference type="CDD" id="cd18791">
    <property type="entry name" value="SF2_C_RHA"/>
    <property type="match status" value="1"/>
</dbReference>
<feature type="domain" description="Helicase C-terminal" evidence="7">
    <location>
        <begin position="318"/>
        <end position="488"/>
    </location>
</feature>
<evidence type="ECO:0000259" key="7">
    <source>
        <dbReference type="PROSITE" id="PS51194"/>
    </source>
</evidence>
<keyword evidence="3 8" id="KW-0347">Helicase</keyword>
<dbReference type="OrthoDB" id="9808833at2"/>
<reference evidence="8 9" key="1">
    <citation type="submission" date="2019-02" db="EMBL/GenBank/DDBJ databases">
        <title>Deep-cultivation of Planctomycetes and their phenomic and genomic characterization uncovers novel biology.</title>
        <authorList>
            <person name="Wiegand S."/>
            <person name="Jogler M."/>
            <person name="Boedeker C."/>
            <person name="Pinto D."/>
            <person name="Vollmers J."/>
            <person name="Rivas-Marin E."/>
            <person name="Kohn T."/>
            <person name="Peeters S.H."/>
            <person name="Heuer A."/>
            <person name="Rast P."/>
            <person name="Oberbeckmann S."/>
            <person name="Bunk B."/>
            <person name="Jeske O."/>
            <person name="Meyerdierks A."/>
            <person name="Storesund J.E."/>
            <person name="Kallscheuer N."/>
            <person name="Luecker S."/>
            <person name="Lage O.M."/>
            <person name="Pohl T."/>
            <person name="Merkel B.J."/>
            <person name="Hornburger P."/>
            <person name="Mueller R.-W."/>
            <person name="Bruemmer F."/>
            <person name="Labrenz M."/>
            <person name="Spormann A.M."/>
            <person name="Op den Camp H."/>
            <person name="Overmann J."/>
            <person name="Amann R."/>
            <person name="Jetten M.S.M."/>
            <person name="Mascher T."/>
            <person name="Medema M.H."/>
            <person name="Devos D.P."/>
            <person name="Kaster A.-K."/>
            <person name="Ovreas L."/>
            <person name="Rohde M."/>
            <person name="Galperin M.Y."/>
            <person name="Jogler C."/>
        </authorList>
    </citation>
    <scope>NUCLEOTIDE SEQUENCE [LARGE SCALE GENOMIC DNA]</scope>
    <source>
        <strain evidence="8 9">CA12</strain>
    </source>
</reference>
<dbReference type="Pfam" id="PF11898">
    <property type="entry name" value="DUF3418"/>
    <property type="match status" value="1"/>
</dbReference>
<dbReference type="Pfam" id="PF00271">
    <property type="entry name" value="Helicase_C"/>
    <property type="match status" value="1"/>
</dbReference>
<evidence type="ECO:0000313" key="9">
    <source>
        <dbReference type="Proteomes" id="UP000318741"/>
    </source>
</evidence>
<proteinExistence type="predicted"/>
<dbReference type="Pfam" id="PF07717">
    <property type="entry name" value="OB_NTP_bind"/>
    <property type="match status" value="1"/>
</dbReference>
<dbReference type="Pfam" id="PF00270">
    <property type="entry name" value="DEAD"/>
    <property type="match status" value="1"/>
</dbReference>
<sequence length="1340" mass="148100">MSDAPPKKRRRRKRKKDGPVSEQGGGDTLPPEEVKGRIDLVVERLNAGVMVADRLPIERGLNTVLHLSKTGKPLSKSLERLERDATRSGERFDERKATVPKVSYPGELPVTERRDELAETIRDNQVVVVCGETGSGKSTQLPKICLDLGRGVAGMIGHTQPRRIAARSVASRVGEELGVSNPTVAHKVRFTDQTTDKTLVKLMTDGVLLAETQSDRFLNRYDTIIVDEAHERSLNIDFLLGYLKRLLPKRPELRLIVTSATIDVARYSEFFGSGEPGTEGFQPAPVIEVSGRTYPVEMRYRPLPEPDEHDNQPDPEEHLADAVADVCKEGPGDVLVFVPTERDIRDVSDVLRGRRLPGGGPTEILPLYGRLSVKEQQKVFKPAGGRRVVVATNVAESSLTVPGIRYVVDTGTARISRYAARTGVQRLPIEAVSKASARQRAGRCGRVGPGICVRLYSEEDFESREEFTPPEIQRSNLAGVILQMATLGLGTIDQFPLLDPPRPASVRDGYETLTEIGALDEEYTLTDLGRTLSTMPVDPRIGRMVVAGADEGVLHDVLIIASALEMQDPRDRPVDKRGAADAAHEQFVDADSDFLTLLNIWNWYQERRQSLSRGKLTRACRQNFLNHVRLREWSDVHRQLADLARSAKLPKRSHDGEKYDPIHRALLAGLLGKAMYRPDDGPEYTAAGGVKCVLWPGSGIFKKKPKWAMAAELVETGRRYARTAARISPAWIEPLAAHVLKYEWSEPRWNPDSGAAQCDEKVTLYGLPVVPRRTAGLAKYDALLARTLFIQHGLIEYDLPGVDPVDGSGGPEFLYFNRQMQLEAERLQAKARGTDLLVGPQARFEFYDEKLPNLVTDLPRLNKWLKEASEAERDELVMDRSAFIKTGVAEPDAKQYPDALNLSGTEAKIEYRLRPGDVGDDEAAEGITVLVDRRDAHRLSAARLGWLVPGLLAEKVTALIRGLPKDLRTRFVPVPDTAQEVVGLLTFGEGDLLHELSRVLQRLGGERVPVELLEAVELPRHLHMTVRVAGEEGGPATVAVPMNGRSEKALLAPAAPPEQRFHRDGLTQWDFGELPESVTVGANGNGRTLYPALVDAGATVSARLFDSAEKATHFTRGGLRRLLVLADPPAYVAGPAGAGVTADELRLLVADRALVPGDDPLAFEPPRSDAGWAKMKSAAEARRASALRQVNELAGALVPALQQVKASLDAKHPPAWEEAVLDILSQIEALTPPRFALTTDWPRLTEFPRYVQAANRRFDLLRSADLKGDGEREDRLGPYRSRLERRLERCDDPKNPPGKVAAYRWLVEELRVSLWAPDLGHPPGVIEKRLEKQWQRAKLA</sequence>
<evidence type="ECO:0000256" key="2">
    <source>
        <dbReference type="ARBA" id="ARBA00022801"/>
    </source>
</evidence>
<dbReference type="GO" id="GO:0003723">
    <property type="term" value="F:RNA binding"/>
    <property type="evidence" value="ECO:0007669"/>
    <property type="project" value="TreeGrafter"/>
</dbReference>
<feature type="domain" description="Helicase ATP-binding" evidence="6">
    <location>
        <begin position="118"/>
        <end position="280"/>
    </location>
</feature>
<dbReference type="FunFam" id="1.20.120.1080:FF:000005">
    <property type="entry name" value="ATP-dependent helicase HrpA"/>
    <property type="match status" value="1"/>
</dbReference>
<dbReference type="InterPro" id="IPR010222">
    <property type="entry name" value="RNA_helicase_HrpA"/>
</dbReference>
<evidence type="ECO:0000256" key="3">
    <source>
        <dbReference type="ARBA" id="ARBA00022806"/>
    </source>
</evidence>
<dbReference type="InterPro" id="IPR048333">
    <property type="entry name" value="HA2_WH"/>
</dbReference>
<dbReference type="EMBL" id="CP036265">
    <property type="protein sequence ID" value="QDT16827.1"/>
    <property type="molecule type" value="Genomic_DNA"/>
</dbReference>